<evidence type="ECO:0000313" key="2">
    <source>
        <dbReference type="Proteomes" id="UP000068164"/>
    </source>
</evidence>
<dbReference type="Pfam" id="PF09956">
    <property type="entry name" value="Phage_cement_2"/>
    <property type="match status" value="1"/>
</dbReference>
<gene>
    <name evidence="1" type="ORF">AS026_21180</name>
</gene>
<protein>
    <recommendedName>
        <fullName evidence="3">DUF2190 family protein</fullName>
    </recommendedName>
</protein>
<evidence type="ECO:0000313" key="1">
    <source>
        <dbReference type="EMBL" id="KWV42124.1"/>
    </source>
</evidence>
<dbReference type="EMBL" id="LNCD01000137">
    <property type="protein sequence ID" value="KWV42124.1"/>
    <property type="molecule type" value="Genomic_DNA"/>
</dbReference>
<dbReference type="AlphaFoldDB" id="A0A120FF31"/>
<proteinExistence type="predicted"/>
<evidence type="ECO:0008006" key="3">
    <source>
        <dbReference type="Google" id="ProtNLM"/>
    </source>
</evidence>
<comment type="caution">
    <text evidence="1">The sequence shown here is derived from an EMBL/GenBank/DDBJ whole genome shotgun (WGS) entry which is preliminary data.</text>
</comment>
<accession>A0A120FF31</accession>
<dbReference type="RefSeq" id="WP_062374760.1">
    <property type="nucleotide sequence ID" value="NZ_LNCD01000137.1"/>
</dbReference>
<dbReference type="InterPro" id="IPR011231">
    <property type="entry name" value="Phage_VT1-Sakai_H0018"/>
</dbReference>
<dbReference type="OrthoDB" id="5365964at2"/>
<sequence>MKNFVQPGKSIDVAAPAGGVISGNIVIIGSLIGVAAATAAQGESVALSTEGVFDLAKVSALAISVGDKVYWDAAAKNVNKTASGNTLVGIAVADAANPSATVKIKLGATTV</sequence>
<keyword evidence="2" id="KW-1185">Reference proteome</keyword>
<reference evidence="1 2" key="1">
    <citation type="submission" date="2015-11" db="EMBL/GenBank/DDBJ databases">
        <title>Draft Genome Sequence of the Strain BR 10423 (Rhizobium sp.) isolated from nodules of Mimosa pudica.</title>
        <authorList>
            <person name="Barauna A.C."/>
            <person name="Zilli J.E."/>
            <person name="Simoes-Araujo J.L."/>
            <person name="Reis V.M."/>
            <person name="James E.K."/>
            <person name="Reis F.B.Jr."/>
            <person name="Rouws L.F."/>
            <person name="Passos S.R."/>
            <person name="Gois S.R."/>
        </authorList>
    </citation>
    <scope>NUCLEOTIDE SEQUENCE [LARGE SCALE GENOMIC DNA]</scope>
    <source>
        <strain evidence="1 2">BR10423</strain>
    </source>
</reference>
<dbReference type="PIRSF" id="PIRSF030771">
    <property type="entry name" value="UCP030771"/>
    <property type="match status" value="1"/>
</dbReference>
<dbReference type="Proteomes" id="UP000068164">
    <property type="component" value="Unassembled WGS sequence"/>
</dbReference>
<organism evidence="1 2">
    <name type="scientific">Rhizobium altiplani</name>
    <dbReference type="NCBI Taxonomy" id="1864509"/>
    <lineage>
        <taxon>Bacteria</taxon>
        <taxon>Pseudomonadati</taxon>
        <taxon>Pseudomonadota</taxon>
        <taxon>Alphaproteobacteria</taxon>
        <taxon>Hyphomicrobiales</taxon>
        <taxon>Rhizobiaceae</taxon>
        <taxon>Rhizobium/Agrobacterium group</taxon>
        <taxon>Rhizobium</taxon>
    </lineage>
</organism>
<name>A0A120FF31_9HYPH</name>